<evidence type="ECO:0000313" key="1">
    <source>
        <dbReference type="EMBL" id="CAD72110.1"/>
    </source>
</evidence>
<protein>
    <submittedName>
        <fullName evidence="1">Uncharacterized protein</fullName>
    </submittedName>
</protein>
<dbReference type="EMBL" id="BX294135">
    <property type="protein sequence ID" value="CAD72110.1"/>
    <property type="molecule type" value="Genomic_DNA"/>
</dbReference>
<organism evidence="1 2">
    <name type="scientific">Rhodopirellula baltica (strain DSM 10527 / NCIMB 13988 / SH1)</name>
    <dbReference type="NCBI Taxonomy" id="243090"/>
    <lineage>
        <taxon>Bacteria</taxon>
        <taxon>Pseudomonadati</taxon>
        <taxon>Planctomycetota</taxon>
        <taxon>Planctomycetia</taxon>
        <taxon>Pirellulales</taxon>
        <taxon>Pirellulaceae</taxon>
        <taxon>Rhodopirellula</taxon>
    </lineage>
</organism>
<gene>
    <name evidence="1" type="ordered locus">RB1474</name>
</gene>
<dbReference type="PATRIC" id="fig|243090.15.peg.684"/>
<dbReference type="HOGENOM" id="CLU_3011282_0_0_0"/>
<sequence>MGSGAHYPPPEISLNALFPTPPAARAGFSRLYLHSISKLHPQFTLLAGGSSEARGG</sequence>
<name>Q7UX98_RHOBA</name>
<dbReference type="EnsemblBacteria" id="CAD72110">
    <property type="protein sequence ID" value="CAD72110"/>
    <property type="gene ID" value="RB1474"/>
</dbReference>
<evidence type="ECO:0000313" key="2">
    <source>
        <dbReference type="Proteomes" id="UP000001025"/>
    </source>
</evidence>
<dbReference type="Proteomes" id="UP000001025">
    <property type="component" value="Chromosome"/>
</dbReference>
<accession>Q7UX98</accession>
<dbReference type="AntiFam" id="ANF00252">
    <property type="entry name" value="Shadow ORF (formerly DUF1590)"/>
</dbReference>
<keyword evidence="2" id="KW-1185">Reference proteome</keyword>
<dbReference type="AlphaFoldDB" id="Q7UX98"/>
<dbReference type="InParanoid" id="Q7UX98"/>
<reference evidence="1 2" key="1">
    <citation type="journal article" date="2003" name="Proc. Natl. Acad. Sci. U.S.A.">
        <title>Complete genome sequence of the marine planctomycete Pirellula sp. strain 1.</title>
        <authorList>
            <person name="Gloeckner F.O."/>
            <person name="Kube M."/>
            <person name="Bauer M."/>
            <person name="Teeling H."/>
            <person name="Lombardot T."/>
            <person name="Ludwig W."/>
            <person name="Gade D."/>
            <person name="Beck A."/>
            <person name="Borzym K."/>
            <person name="Heitmann K."/>
            <person name="Rabus R."/>
            <person name="Schlesner H."/>
            <person name="Amann R."/>
            <person name="Reinhardt R."/>
        </authorList>
    </citation>
    <scope>NUCLEOTIDE SEQUENCE [LARGE SCALE GENOMIC DNA]</scope>
    <source>
        <strain evidence="2">DSM 10527 / NCIMB 13988 / SH1</strain>
    </source>
</reference>
<dbReference type="KEGG" id="rba:RB1474"/>
<proteinExistence type="predicted"/>